<dbReference type="AlphaFoldDB" id="A0A0P8C309"/>
<dbReference type="Pfam" id="PF13635">
    <property type="entry name" value="DUF4143"/>
    <property type="match status" value="1"/>
</dbReference>
<comment type="caution">
    <text evidence="3">The sequence shown here is derived from an EMBL/GenBank/DDBJ whole genome shotgun (WGS) entry which is preliminary data.</text>
</comment>
<organism evidence="3 4">
    <name type="scientific">Candidatus Methanoperedens nitratireducens</name>
    <dbReference type="NCBI Taxonomy" id="1392998"/>
    <lineage>
        <taxon>Archaea</taxon>
        <taxon>Methanobacteriati</taxon>
        <taxon>Methanobacteriota</taxon>
        <taxon>Stenosarchaea group</taxon>
        <taxon>Methanomicrobia</taxon>
        <taxon>Methanosarcinales</taxon>
        <taxon>ANME-2 cluster</taxon>
        <taxon>Candidatus Methanoperedentaceae</taxon>
        <taxon>Candidatus Methanoperedens</taxon>
    </lineage>
</organism>
<gene>
    <name evidence="3" type="ORF">MPEBLZ_04545</name>
</gene>
<evidence type="ECO:0000259" key="2">
    <source>
        <dbReference type="Pfam" id="PF13635"/>
    </source>
</evidence>
<name>A0A0P8C309_9EURY</name>
<reference evidence="3 4" key="1">
    <citation type="submission" date="2015-09" db="EMBL/GenBank/DDBJ databases">
        <title>A metagenomics-based metabolic model of nitrate-dependent anaerobic oxidation of methane by Methanoperedens-like archaea.</title>
        <authorList>
            <person name="Arshad A."/>
            <person name="Speth D.R."/>
            <person name="De Graaf R.M."/>
            <person name="Op Den Camp H.J."/>
            <person name="Jetten M.S."/>
            <person name="Welte C.U."/>
        </authorList>
    </citation>
    <scope>NUCLEOTIDE SEQUENCE [LARGE SCALE GENOMIC DNA]</scope>
</reference>
<sequence>NTLKRIYDLEKGIKLIISGSNFSMQKDDFSFRLAGRIAYFEVYPLSFKEFLKIKIRIRDKIEALSKKDEIKHYLFEYMEFGGFPEVVLEKNPTMKKQLLQFYFDTIIYRDIIKKRDLRSAAKMERMINIFLQNISNPMNFSKVGKDILLSVDTVGEYAAYLGDAYLVFTMPIFSFSVKAQEINPKKIYCIDSGIRNIKGFRFSLDYGRIAENIVFIELKRRTFSDPLSRIFYWHDKKQKETDFLLMGENKVSNAIQVCWEIIQPVVKKREVEGMLSVLNEFNLECGLIITEDYEGEEIIGTKKISYMPLWLWLLRL</sequence>
<dbReference type="Proteomes" id="UP000050360">
    <property type="component" value="Unassembled WGS sequence"/>
</dbReference>
<evidence type="ECO:0000259" key="1">
    <source>
        <dbReference type="Pfam" id="PF13173"/>
    </source>
</evidence>
<feature type="domain" description="DUF4143" evidence="2">
    <location>
        <begin position="109"/>
        <end position="259"/>
    </location>
</feature>
<feature type="domain" description="AAA" evidence="1">
    <location>
        <begin position="2"/>
        <end position="51"/>
    </location>
</feature>
<evidence type="ECO:0000313" key="3">
    <source>
        <dbReference type="EMBL" id="KPQ40909.1"/>
    </source>
</evidence>
<proteinExistence type="predicted"/>
<evidence type="ECO:0008006" key="5">
    <source>
        <dbReference type="Google" id="ProtNLM"/>
    </source>
</evidence>
<protein>
    <recommendedName>
        <fullName evidence="5">DUF4143 domain-containing protein</fullName>
    </recommendedName>
</protein>
<dbReference type="Pfam" id="PF13173">
    <property type="entry name" value="AAA_14"/>
    <property type="match status" value="1"/>
</dbReference>
<accession>A0A0P8C309</accession>
<dbReference type="PANTHER" id="PTHR33295">
    <property type="entry name" value="ATPASE"/>
    <property type="match status" value="1"/>
</dbReference>
<dbReference type="InterPro" id="IPR027417">
    <property type="entry name" value="P-loop_NTPase"/>
</dbReference>
<feature type="non-terminal residue" evidence="3">
    <location>
        <position position="1"/>
    </location>
</feature>
<dbReference type="PANTHER" id="PTHR33295:SF8">
    <property type="entry name" value="AAA+ ATPASE DOMAIN-CONTAINING PROTEIN"/>
    <property type="match status" value="1"/>
</dbReference>
<dbReference type="SUPFAM" id="SSF52540">
    <property type="entry name" value="P-loop containing nucleoside triphosphate hydrolases"/>
    <property type="match status" value="1"/>
</dbReference>
<evidence type="ECO:0000313" key="4">
    <source>
        <dbReference type="Proteomes" id="UP000050360"/>
    </source>
</evidence>
<dbReference type="InterPro" id="IPR025420">
    <property type="entry name" value="DUF4143"/>
</dbReference>
<dbReference type="InterPro" id="IPR041682">
    <property type="entry name" value="AAA_14"/>
</dbReference>
<dbReference type="EMBL" id="LKCM01000494">
    <property type="protein sequence ID" value="KPQ40909.1"/>
    <property type="molecule type" value="Genomic_DNA"/>
</dbReference>